<gene>
    <name evidence="2" type="ORF">LNINA_LOCUS2674</name>
</gene>
<reference evidence="2 3" key="1">
    <citation type="submission" date="2023-11" db="EMBL/GenBank/DDBJ databases">
        <authorList>
            <person name="Okamura Y."/>
        </authorList>
    </citation>
    <scope>NUCLEOTIDE SEQUENCE [LARGE SCALE GENOMIC DNA]</scope>
</reference>
<accession>A0AAV1J2Q7</accession>
<name>A0AAV1J2Q7_9NEOP</name>
<dbReference type="Proteomes" id="UP001497472">
    <property type="component" value="Unassembled WGS sequence"/>
</dbReference>
<sequence length="106" mass="12078">MKLRKPQMFVRKKLNLRSSQSDSNKKHPSIPNPGESSTVRRGIDMKLANGNLIADKKLIPLDPRECIRDNKSPHCSGDRWRVTTLLAQVTISDSPRQRCLNCRPTE</sequence>
<comment type="caution">
    <text evidence="2">The sequence shown here is derived from an EMBL/GenBank/DDBJ whole genome shotgun (WGS) entry which is preliminary data.</text>
</comment>
<evidence type="ECO:0000313" key="3">
    <source>
        <dbReference type="Proteomes" id="UP001497472"/>
    </source>
</evidence>
<proteinExistence type="predicted"/>
<feature type="region of interest" description="Disordered" evidence="1">
    <location>
        <begin position="1"/>
        <end position="40"/>
    </location>
</feature>
<evidence type="ECO:0000256" key="1">
    <source>
        <dbReference type="SAM" id="MobiDB-lite"/>
    </source>
</evidence>
<organism evidence="2 3">
    <name type="scientific">Leptosia nina</name>
    <dbReference type="NCBI Taxonomy" id="320188"/>
    <lineage>
        <taxon>Eukaryota</taxon>
        <taxon>Metazoa</taxon>
        <taxon>Ecdysozoa</taxon>
        <taxon>Arthropoda</taxon>
        <taxon>Hexapoda</taxon>
        <taxon>Insecta</taxon>
        <taxon>Pterygota</taxon>
        <taxon>Neoptera</taxon>
        <taxon>Endopterygota</taxon>
        <taxon>Lepidoptera</taxon>
        <taxon>Glossata</taxon>
        <taxon>Ditrysia</taxon>
        <taxon>Papilionoidea</taxon>
        <taxon>Pieridae</taxon>
        <taxon>Pierinae</taxon>
        <taxon>Leptosia</taxon>
    </lineage>
</organism>
<protein>
    <submittedName>
        <fullName evidence="2">Uncharacterized protein</fullName>
    </submittedName>
</protein>
<dbReference type="EMBL" id="CAVLEF010000003">
    <property type="protein sequence ID" value="CAK1542821.1"/>
    <property type="molecule type" value="Genomic_DNA"/>
</dbReference>
<evidence type="ECO:0000313" key="2">
    <source>
        <dbReference type="EMBL" id="CAK1542821.1"/>
    </source>
</evidence>
<dbReference type="AlphaFoldDB" id="A0AAV1J2Q7"/>
<feature type="compositionally biased region" description="Basic residues" evidence="1">
    <location>
        <begin position="1"/>
        <end position="15"/>
    </location>
</feature>
<keyword evidence="3" id="KW-1185">Reference proteome</keyword>